<keyword evidence="3" id="KW-1185">Reference proteome</keyword>
<feature type="region of interest" description="Disordered" evidence="1">
    <location>
        <begin position="32"/>
        <end position="62"/>
    </location>
</feature>
<dbReference type="EMBL" id="CCFA01002236">
    <property type="protein sequence ID" value="CDW97739.1"/>
    <property type="molecule type" value="Genomic_DNA"/>
</dbReference>
<organism evidence="2 3">
    <name type="scientific">Sporisorium scitamineum</name>
    <dbReference type="NCBI Taxonomy" id="49012"/>
    <lineage>
        <taxon>Eukaryota</taxon>
        <taxon>Fungi</taxon>
        <taxon>Dikarya</taxon>
        <taxon>Basidiomycota</taxon>
        <taxon>Ustilaginomycotina</taxon>
        <taxon>Ustilaginomycetes</taxon>
        <taxon>Ustilaginales</taxon>
        <taxon>Ustilaginaceae</taxon>
        <taxon>Sporisorium</taxon>
    </lineage>
</organism>
<proteinExistence type="predicted"/>
<sequence length="62" mass="6807">MLWLQRDFDAKTPRMAEQQIKIGIASHATVYGLSSPSSVPDGPVDRQRSDTLCEAPAEEDCS</sequence>
<name>A0A0F7S8Q0_9BASI</name>
<evidence type="ECO:0000313" key="3">
    <source>
        <dbReference type="Proteomes" id="UP000242770"/>
    </source>
</evidence>
<evidence type="ECO:0000256" key="1">
    <source>
        <dbReference type="SAM" id="MobiDB-lite"/>
    </source>
</evidence>
<dbReference type="AlphaFoldDB" id="A0A0F7S8Q0"/>
<evidence type="ECO:0000313" key="2">
    <source>
        <dbReference type="EMBL" id="CDW97739.1"/>
    </source>
</evidence>
<dbReference type="Proteomes" id="UP000242770">
    <property type="component" value="Unassembled WGS sequence"/>
</dbReference>
<reference evidence="3" key="1">
    <citation type="submission" date="2014-06" db="EMBL/GenBank/DDBJ databases">
        <authorList>
            <person name="Berkman P.J."/>
        </authorList>
    </citation>
    <scope>NUCLEOTIDE SEQUENCE [LARGE SCALE GENOMIC DNA]</scope>
</reference>
<protein>
    <submittedName>
        <fullName evidence="2">Uncharacterized protein</fullName>
    </submittedName>
</protein>
<accession>A0A0F7S8Q0</accession>
<gene>
    <name evidence="2" type="primary">SSCI38580.1</name>
</gene>